<keyword evidence="1 5" id="KW-0723">Serine/threonine-protein kinase</keyword>
<evidence type="ECO:0000313" key="9">
    <source>
        <dbReference type="Proteomes" id="UP000234239"/>
    </source>
</evidence>
<keyword evidence="3 5" id="KW-0547">Nucleotide-binding</keyword>
<dbReference type="GO" id="GO:0016776">
    <property type="term" value="F:phosphotransferase activity, phosphate group as acceptor"/>
    <property type="evidence" value="ECO:0007669"/>
    <property type="project" value="UniProtKB-UniRule"/>
</dbReference>
<dbReference type="AlphaFoldDB" id="A0A120I9G3"/>
<dbReference type="EMBL" id="CP014160">
    <property type="protein sequence ID" value="AMB94841.1"/>
    <property type="molecule type" value="Genomic_DNA"/>
</dbReference>
<evidence type="ECO:0000313" key="7">
    <source>
        <dbReference type="EMBL" id="PKZ23155.1"/>
    </source>
</evidence>
<reference evidence="7 9" key="3">
    <citation type="submission" date="2017-12" db="EMBL/GenBank/DDBJ databases">
        <title>Phylogenetic diversity of female urinary microbiome.</title>
        <authorList>
            <person name="Thomas-White K."/>
            <person name="Wolfe A.J."/>
        </authorList>
    </citation>
    <scope>NUCLEOTIDE SEQUENCE [LARGE SCALE GENOMIC DNA]</scope>
    <source>
        <strain evidence="7 9">UMB0139</strain>
    </source>
</reference>
<comment type="function">
    <text evidence="5">Bifunctional serine/threonine kinase and phosphorylase involved in the regulation of the pyruvate, phosphate dikinase (PPDK) by catalyzing its phosphorylation/dephosphorylation.</text>
</comment>
<dbReference type="KEGG" id="asan:AWM72_08755"/>
<dbReference type="EC" id="2.7.11.32" evidence="5"/>
<evidence type="ECO:0000313" key="8">
    <source>
        <dbReference type="Proteomes" id="UP000069912"/>
    </source>
</evidence>
<reference evidence="8" key="2">
    <citation type="submission" date="2016-01" db="EMBL/GenBank/DDBJ databases">
        <title>Six Aerococcus type strain genome sequencing and assembly using PacBio and Illumina Hiseq.</title>
        <authorList>
            <person name="Carkaci D."/>
            <person name="Dargis R."/>
            <person name="Nielsen X.C."/>
            <person name="Skovgaard O."/>
            <person name="Fuursted K."/>
            <person name="Christensen J.J."/>
        </authorList>
    </citation>
    <scope>NUCLEOTIDE SEQUENCE [LARGE SCALE GENOMIC DNA]</scope>
    <source>
        <strain evidence="8">CCUG43001</strain>
    </source>
</reference>
<evidence type="ECO:0000256" key="3">
    <source>
        <dbReference type="ARBA" id="ARBA00022741"/>
    </source>
</evidence>
<dbReference type="EC" id="2.7.4.27" evidence="5"/>
<keyword evidence="2 5" id="KW-0808">Transferase</keyword>
<dbReference type="GO" id="GO:0005524">
    <property type="term" value="F:ATP binding"/>
    <property type="evidence" value="ECO:0007669"/>
    <property type="project" value="InterPro"/>
</dbReference>
<evidence type="ECO:0000256" key="4">
    <source>
        <dbReference type="ARBA" id="ARBA00022777"/>
    </source>
</evidence>
<evidence type="ECO:0000256" key="5">
    <source>
        <dbReference type="HAMAP-Rule" id="MF_00921"/>
    </source>
</evidence>
<dbReference type="GO" id="GO:0004674">
    <property type="term" value="F:protein serine/threonine kinase activity"/>
    <property type="evidence" value="ECO:0007669"/>
    <property type="project" value="UniProtKB-UniRule"/>
</dbReference>
<protein>
    <recommendedName>
        <fullName evidence="5">Putative pyruvate, phosphate dikinase regulatory protein</fullName>
        <shortName evidence="5">PPDK regulatory protein</shortName>
        <ecNumber evidence="5">2.7.11.32</ecNumber>
        <ecNumber evidence="5">2.7.4.27</ecNumber>
    </recommendedName>
</protein>
<evidence type="ECO:0000313" key="6">
    <source>
        <dbReference type="EMBL" id="AMB94841.1"/>
    </source>
</evidence>
<keyword evidence="6" id="KW-0670">Pyruvate</keyword>
<evidence type="ECO:0000256" key="1">
    <source>
        <dbReference type="ARBA" id="ARBA00022527"/>
    </source>
</evidence>
<feature type="binding site" evidence="5">
    <location>
        <begin position="152"/>
        <end position="159"/>
    </location>
    <ligand>
        <name>ADP</name>
        <dbReference type="ChEBI" id="CHEBI:456216"/>
    </ligand>
</feature>
<dbReference type="OrthoDB" id="9782201at2"/>
<comment type="catalytic activity">
    <reaction evidence="5">
        <text>N(tele)-phospho-L-histidyl/O-phospho-L-threonyl-[pyruvate, phosphate dikinase] + phosphate + H(+) = N(tele)-phospho-L-histidyl/L-threonyl-[pyruvate, phosphate dikinase] + diphosphate</text>
        <dbReference type="Rhea" id="RHEA:43696"/>
        <dbReference type="Rhea" id="RHEA-COMP:10650"/>
        <dbReference type="Rhea" id="RHEA-COMP:10651"/>
        <dbReference type="ChEBI" id="CHEBI:15378"/>
        <dbReference type="ChEBI" id="CHEBI:30013"/>
        <dbReference type="ChEBI" id="CHEBI:33019"/>
        <dbReference type="ChEBI" id="CHEBI:43474"/>
        <dbReference type="ChEBI" id="CHEBI:61977"/>
        <dbReference type="ChEBI" id="CHEBI:83586"/>
        <dbReference type="EC" id="2.7.4.27"/>
    </reaction>
</comment>
<dbReference type="HAMAP" id="MF_00921">
    <property type="entry name" value="PDRP"/>
    <property type="match status" value="1"/>
</dbReference>
<dbReference type="RefSeq" id="WP_067976310.1">
    <property type="nucleotide sequence ID" value="NZ_CAJHKM010000003.1"/>
</dbReference>
<dbReference type="Proteomes" id="UP000069912">
    <property type="component" value="Chromosome"/>
</dbReference>
<proteinExistence type="inferred from homology"/>
<dbReference type="GO" id="GO:0043531">
    <property type="term" value="F:ADP binding"/>
    <property type="evidence" value="ECO:0007669"/>
    <property type="project" value="UniProtKB-UniRule"/>
</dbReference>
<dbReference type="Pfam" id="PF03618">
    <property type="entry name" value="Kinase-PPPase"/>
    <property type="match status" value="1"/>
</dbReference>
<dbReference type="NCBIfam" id="NF003742">
    <property type="entry name" value="PRK05339.1"/>
    <property type="match status" value="1"/>
</dbReference>
<dbReference type="Proteomes" id="UP000234239">
    <property type="component" value="Unassembled WGS sequence"/>
</dbReference>
<comment type="similarity">
    <text evidence="5">Belongs to the pyruvate, phosphate/water dikinase regulatory protein family. PDRP subfamily.</text>
</comment>
<reference evidence="6 8" key="1">
    <citation type="journal article" date="2016" name="Genome Announc.">
        <title>Complete Genome Sequences of Aerococcus christensenii CCUG 28831T, Aerococcus sanguinicola CCUG 43001T, Aerococcus urinae CCUG 36881T, Aerococcus urinaeequi CCUG 28094T, Aerococcus urinaehominis CCUG 42038 BT, and Aerococcus viridans CCUG 4311T.</title>
        <authorList>
            <person name="Carkaci D."/>
            <person name="Dargis R."/>
            <person name="Nielsen X.C."/>
            <person name="Skovgaard O."/>
            <person name="Fuursted K."/>
            <person name="Christensen J.J."/>
        </authorList>
    </citation>
    <scope>NUCLEOTIDE SEQUENCE [LARGE SCALE GENOMIC DNA]</scope>
    <source>
        <strain evidence="6 8">CCUG43001</strain>
    </source>
</reference>
<keyword evidence="8" id="KW-1185">Reference proteome</keyword>
<keyword evidence="4 5" id="KW-0418">Kinase</keyword>
<name>A0A120I9G3_9LACT</name>
<dbReference type="GeneID" id="92904158"/>
<accession>A0A120I9G3</accession>
<gene>
    <name evidence="6" type="ORF">AWM72_08755</name>
    <name evidence="7" type="ORF">CYJ28_00995</name>
</gene>
<organism evidence="6 8">
    <name type="scientific">Aerococcus sanguinicola</name>
    <dbReference type="NCBI Taxonomy" id="119206"/>
    <lineage>
        <taxon>Bacteria</taxon>
        <taxon>Bacillati</taxon>
        <taxon>Bacillota</taxon>
        <taxon>Bacilli</taxon>
        <taxon>Lactobacillales</taxon>
        <taxon>Aerococcaceae</taxon>
        <taxon>Aerococcus</taxon>
    </lineage>
</organism>
<dbReference type="InterPro" id="IPR005177">
    <property type="entry name" value="Kinase-pyrophosphorylase"/>
</dbReference>
<comment type="catalytic activity">
    <reaction evidence="5">
        <text>N(tele)-phospho-L-histidyl/L-threonyl-[pyruvate, phosphate dikinase] + ADP = N(tele)-phospho-L-histidyl/O-phospho-L-threonyl-[pyruvate, phosphate dikinase] + AMP + H(+)</text>
        <dbReference type="Rhea" id="RHEA:43692"/>
        <dbReference type="Rhea" id="RHEA-COMP:10650"/>
        <dbReference type="Rhea" id="RHEA-COMP:10651"/>
        <dbReference type="ChEBI" id="CHEBI:15378"/>
        <dbReference type="ChEBI" id="CHEBI:30013"/>
        <dbReference type="ChEBI" id="CHEBI:61977"/>
        <dbReference type="ChEBI" id="CHEBI:83586"/>
        <dbReference type="ChEBI" id="CHEBI:456215"/>
        <dbReference type="ChEBI" id="CHEBI:456216"/>
        <dbReference type="EC" id="2.7.11.32"/>
    </reaction>
</comment>
<dbReference type="PANTHER" id="PTHR31756:SF3">
    <property type="entry name" value="PYRUVATE, PHOSPHATE DIKINASE REGULATORY PROTEIN 1, CHLOROPLASTIC"/>
    <property type="match status" value="1"/>
</dbReference>
<dbReference type="PANTHER" id="PTHR31756">
    <property type="entry name" value="PYRUVATE, PHOSPHATE DIKINASE REGULATORY PROTEIN 1, CHLOROPLASTIC"/>
    <property type="match status" value="1"/>
</dbReference>
<evidence type="ECO:0000256" key="2">
    <source>
        <dbReference type="ARBA" id="ARBA00022679"/>
    </source>
</evidence>
<dbReference type="InterPro" id="IPR026565">
    <property type="entry name" value="PPDK_reg"/>
</dbReference>
<sequence>MSEDQTKIFYVLSDAVGTIAKDALNNAFVQFPNIEYKVRIFPFVHYTDYLKRILKSAKDCQASIISTFIKEELEEVAKDYCEANDLFYYNLIDPLVQHIAKEADQAPRQKPGNKKALDKDYYRRIEAIEFAVKNDDGKHPADFKKADIVLLGISRTSKTPLSLFLANQGYKVTNLPLVPEAHLPEELYEVDPEKIIGLTNDVNVLNKFRRERLRSYGIQELGRYSDDQRIQKELDYADQIYAELGCPVINVADRSIEETATLILMFLNFQEKEAEE</sequence>
<dbReference type="EMBL" id="PKGY01000001">
    <property type="protein sequence ID" value="PKZ23155.1"/>
    <property type="molecule type" value="Genomic_DNA"/>
</dbReference>